<organism evidence="1 2">
    <name type="scientific">Wuchereria bancrofti</name>
    <dbReference type="NCBI Taxonomy" id="6293"/>
    <lineage>
        <taxon>Eukaryota</taxon>
        <taxon>Metazoa</taxon>
        <taxon>Ecdysozoa</taxon>
        <taxon>Nematoda</taxon>
        <taxon>Chromadorea</taxon>
        <taxon>Rhabditida</taxon>
        <taxon>Spirurina</taxon>
        <taxon>Spiruromorpha</taxon>
        <taxon>Filarioidea</taxon>
        <taxon>Onchocercidae</taxon>
        <taxon>Wuchereria</taxon>
    </lineage>
</organism>
<dbReference type="Proteomes" id="UP000270924">
    <property type="component" value="Unassembled WGS sequence"/>
</dbReference>
<keyword evidence="2" id="KW-1185">Reference proteome</keyword>
<evidence type="ECO:0000313" key="1">
    <source>
        <dbReference type="EMBL" id="VDM11853.1"/>
    </source>
</evidence>
<evidence type="ECO:0000313" key="2">
    <source>
        <dbReference type="Proteomes" id="UP000270924"/>
    </source>
</evidence>
<dbReference type="InParanoid" id="A0A3P7DQU3"/>
<sequence length="190" mass="21226">MRKHYCGKSSLPVYFVELVQVAGRSWHTHTVFVVQIQNVAASWIADLIMITRSRLTNNFHFFYKRGVDYGAGVLFTVSSKCKDSNSNERSELDSEAIVTTTISYTDGMKNQKPGYIKFIDESFCDKSEIRSRSSANGKKHHLYTTNRKDGNAITSAADTCRRCSKEVYDAEKILAGGMVCLAAVSVLTDV</sequence>
<dbReference type="EMBL" id="UYWW01002497">
    <property type="protein sequence ID" value="VDM11853.1"/>
    <property type="molecule type" value="Genomic_DNA"/>
</dbReference>
<gene>
    <name evidence="1" type="ORF">WBA_LOCUS5239</name>
</gene>
<dbReference type="AlphaFoldDB" id="A0A3P7DQU3"/>
<name>A0A3P7DQU3_WUCBA</name>
<dbReference type="OrthoDB" id="1679758at2759"/>
<dbReference type="OMA" id="LYCNHCY"/>
<proteinExistence type="predicted"/>
<accession>A0A3P7DQU3</accession>
<reference evidence="1 2" key="1">
    <citation type="submission" date="2018-11" db="EMBL/GenBank/DDBJ databases">
        <authorList>
            <consortium name="Pathogen Informatics"/>
        </authorList>
    </citation>
    <scope>NUCLEOTIDE SEQUENCE [LARGE SCALE GENOMIC DNA]</scope>
</reference>
<protein>
    <submittedName>
        <fullName evidence="1">Uncharacterized protein</fullName>
    </submittedName>
</protein>